<keyword evidence="3 6" id="KW-0731">Sigma factor</keyword>
<dbReference type="InterPro" id="IPR013324">
    <property type="entry name" value="RNA_pol_sigma_r3/r4-like"/>
</dbReference>
<dbReference type="Pfam" id="PF04539">
    <property type="entry name" value="Sigma70_r3"/>
    <property type="match status" value="1"/>
</dbReference>
<dbReference type="CDD" id="cd06171">
    <property type="entry name" value="Sigma70_r4"/>
    <property type="match status" value="1"/>
</dbReference>
<evidence type="ECO:0000256" key="1">
    <source>
        <dbReference type="ARBA" id="ARBA00022490"/>
    </source>
</evidence>
<dbReference type="InterPro" id="IPR007630">
    <property type="entry name" value="RNA_pol_sigma70_r4"/>
</dbReference>
<evidence type="ECO:0000313" key="11">
    <source>
        <dbReference type="Proteomes" id="UP001597264"/>
    </source>
</evidence>
<dbReference type="Proteomes" id="UP001597264">
    <property type="component" value="Unassembled WGS sequence"/>
</dbReference>
<evidence type="ECO:0000256" key="5">
    <source>
        <dbReference type="ARBA" id="ARBA00023163"/>
    </source>
</evidence>
<organism evidence="10 11">
    <name type="scientific">Microbulbifer celer</name>
    <dbReference type="NCBI Taxonomy" id="435905"/>
    <lineage>
        <taxon>Bacteria</taxon>
        <taxon>Pseudomonadati</taxon>
        <taxon>Pseudomonadota</taxon>
        <taxon>Gammaproteobacteria</taxon>
        <taxon>Cellvibrionales</taxon>
        <taxon>Microbulbiferaceae</taxon>
        <taxon>Microbulbifer</taxon>
    </lineage>
</organism>
<evidence type="ECO:0000256" key="6">
    <source>
        <dbReference type="HAMAP-Rule" id="MF_00959"/>
    </source>
</evidence>
<keyword evidence="5 6" id="KW-0804">Transcription</keyword>
<comment type="subcellular location">
    <subcellularLocation>
        <location evidence="6">Cytoplasm</location>
    </subcellularLocation>
</comment>
<dbReference type="PROSITE" id="PS00716">
    <property type="entry name" value="SIGMA70_2"/>
    <property type="match status" value="1"/>
</dbReference>
<sequence length="362" mass="41004">MEAQRQEHLLAGSRADLSPEPIEQDAPITKETTKQSKAKNTTTTRSRSKAAKKSSETISDKSSTQKKPSQKAAPRKLDDAHGQKNLDATQLYLNEIGFSPLLTAEEEVYYARKALRGDAAARKRMIESNLRLVVKIARRYVSRGLALLDLIEEGNLGLIRAVEKFDPERGFRFSTYATWWIRQTIERAIMNQTRTIRLPIHVVKELNVYLRASRELAQKLDHEPTADEIATLLEKPVEDVERMLGLNERVTSVDTPIGPSSEKTLVDTIPDQHESDPAELLQDTDLFDSINRWLGELPDKQCEVVSRRFGLRGYEASTLEEVGREIGLTRERVRQIQVDALKRLREVMEAQGLDGMSLFANL</sequence>
<dbReference type="InterPro" id="IPR014284">
    <property type="entry name" value="RNA_pol_sigma-70_dom"/>
</dbReference>
<dbReference type="InterPro" id="IPR036388">
    <property type="entry name" value="WH-like_DNA-bd_sf"/>
</dbReference>
<dbReference type="InterPro" id="IPR000943">
    <property type="entry name" value="RNA_pol_sigma70"/>
</dbReference>
<accession>A0ABW3UC48</accession>
<proteinExistence type="inferred from homology"/>
<dbReference type="InterPro" id="IPR007627">
    <property type="entry name" value="RNA_pol_sigma70_r2"/>
</dbReference>
<reference evidence="11" key="1">
    <citation type="journal article" date="2019" name="Int. J. Syst. Evol. Microbiol.">
        <title>The Global Catalogue of Microorganisms (GCM) 10K type strain sequencing project: providing services to taxonomists for standard genome sequencing and annotation.</title>
        <authorList>
            <consortium name="The Broad Institute Genomics Platform"/>
            <consortium name="The Broad Institute Genome Sequencing Center for Infectious Disease"/>
            <person name="Wu L."/>
            <person name="Ma J."/>
        </authorList>
    </citation>
    <scope>NUCLEOTIDE SEQUENCE [LARGE SCALE GENOMIC DNA]</scope>
    <source>
        <strain evidence="11">CCUG 54356</strain>
    </source>
</reference>
<feature type="domain" description="RNA polymerase sigma-70" evidence="9">
    <location>
        <begin position="318"/>
        <end position="344"/>
    </location>
</feature>
<feature type="domain" description="RNA polymerase sigma-70" evidence="8">
    <location>
        <begin position="149"/>
        <end position="162"/>
    </location>
</feature>
<dbReference type="InterPro" id="IPR009042">
    <property type="entry name" value="RNA_pol_sigma70_r1_2"/>
</dbReference>
<dbReference type="Gene3D" id="1.10.601.10">
    <property type="entry name" value="RNA Polymerase Primary Sigma Factor"/>
    <property type="match status" value="1"/>
</dbReference>
<evidence type="ECO:0000259" key="8">
    <source>
        <dbReference type="PROSITE" id="PS00715"/>
    </source>
</evidence>
<keyword evidence="4 6" id="KW-0238">DNA-binding</keyword>
<feature type="region of interest" description="Disordered" evidence="7">
    <location>
        <begin position="1"/>
        <end position="83"/>
    </location>
</feature>
<comment type="similarity">
    <text evidence="6">Belongs to the sigma-70 factor family. RpoS subfamily.</text>
</comment>
<feature type="region of interest" description="Sigma-70 factor domain-3" evidence="6">
    <location>
        <begin position="205"/>
        <end position="280"/>
    </location>
</feature>
<evidence type="ECO:0000256" key="3">
    <source>
        <dbReference type="ARBA" id="ARBA00023082"/>
    </source>
</evidence>
<dbReference type="HAMAP" id="MF_00959">
    <property type="entry name" value="Sigma70_RpoS"/>
    <property type="match status" value="1"/>
</dbReference>
<dbReference type="NCBIfam" id="NF004207">
    <property type="entry name" value="PRK05657.1"/>
    <property type="match status" value="1"/>
</dbReference>
<feature type="region of interest" description="Sigma-70 factor domain-4" evidence="6">
    <location>
        <begin position="293"/>
        <end position="346"/>
    </location>
</feature>
<feature type="region of interest" description="Sigma-70 factor domain-2" evidence="6">
    <location>
        <begin position="125"/>
        <end position="195"/>
    </location>
</feature>
<dbReference type="InterPro" id="IPR050239">
    <property type="entry name" value="Sigma-70_RNA_pol_init_factors"/>
</dbReference>
<evidence type="ECO:0000256" key="2">
    <source>
        <dbReference type="ARBA" id="ARBA00023015"/>
    </source>
</evidence>
<protein>
    <recommendedName>
        <fullName evidence="6">RNA polymerase sigma factor RpoS</fullName>
    </recommendedName>
    <alternativeName>
        <fullName evidence="6">Sigma S</fullName>
    </alternativeName>
    <alternativeName>
        <fullName evidence="6">Sigma-38</fullName>
    </alternativeName>
</protein>
<feature type="short sequence motif" description="Interaction with polymerase core subunit RpoC" evidence="6">
    <location>
        <begin position="149"/>
        <end position="152"/>
    </location>
</feature>
<dbReference type="Gene3D" id="1.10.10.10">
    <property type="entry name" value="Winged helix-like DNA-binding domain superfamily/Winged helix DNA-binding domain"/>
    <property type="match status" value="2"/>
</dbReference>
<dbReference type="NCBIfam" id="TIGR02394">
    <property type="entry name" value="rpoS_proteo"/>
    <property type="match status" value="1"/>
</dbReference>
<evidence type="ECO:0000256" key="4">
    <source>
        <dbReference type="ARBA" id="ARBA00023125"/>
    </source>
</evidence>
<dbReference type="Pfam" id="PF00140">
    <property type="entry name" value="Sigma70_r1_2"/>
    <property type="match status" value="1"/>
</dbReference>
<keyword evidence="11" id="KW-1185">Reference proteome</keyword>
<dbReference type="SUPFAM" id="SSF88659">
    <property type="entry name" value="Sigma3 and sigma4 domains of RNA polymerase sigma factors"/>
    <property type="match status" value="2"/>
</dbReference>
<dbReference type="InterPro" id="IPR012761">
    <property type="entry name" value="RNA_pol_sigma_RpoS"/>
</dbReference>
<evidence type="ECO:0000256" key="7">
    <source>
        <dbReference type="SAM" id="MobiDB-lite"/>
    </source>
</evidence>
<comment type="subunit">
    <text evidence="6">Interacts with the RNA polymerase core enzyme.</text>
</comment>
<keyword evidence="1 6" id="KW-0963">Cytoplasm</keyword>
<dbReference type="EMBL" id="JBHTLR010000029">
    <property type="protein sequence ID" value="MFD1218212.1"/>
    <property type="molecule type" value="Genomic_DNA"/>
</dbReference>
<evidence type="ECO:0000259" key="9">
    <source>
        <dbReference type="PROSITE" id="PS00716"/>
    </source>
</evidence>
<feature type="DNA-binding region" description="H-T-H motif" evidence="6">
    <location>
        <begin position="319"/>
        <end position="338"/>
    </location>
</feature>
<dbReference type="PRINTS" id="PR00046">
    <property type="entry name" value="SIGMA70FCT"/>
</dbReference>
<name>A0ABW3UC48_9GAMM</name>
<dbReference type="SUPFAM" id="SSF88946">
    <property type="entry name" value="Sigma2 domain of RNA polymerase sigma factors"/>
    <property type="match status" value="1"/>
</dbReference>
<dbReference type="InterPro" id="IPR007624">
    <property type="entry name" value="RNA_pol_sigma70_r3"/>
</dbReference>
<dbReference type="RefSeq" id="WP_230434864.1">
    <property type="nucleotide sequence ID" value="NZ_CP087715.1"/>
</dbReference>
<dbReference type="PANTHER" id="PTHR30603:SF67">
    <property type="entry name" value="RNA POLYMERASE SIGMA FACTOR RPOS"/>
    <property type="match status" value="1"/>
</dbReference>
<dbReference type="PANTHER" id="PTHR30603">
    <property type="entry name" value="RNA POLYMERASE SIGMA FACTOR RPO"/>
    <property type="match status" value="1"/>
</dbReference>
<feature type="region of interest" description="Sigma-70 factor domain-1" evidence="6">
    <location>
        <begin position="87"/>
        <end position="120"/>
    </location>
</feature>
<dbReference type="InterPro" id="IPR013325">
    <property type="entry name" value="RNA_pol_sigma_r2"/>
</dbReference>
<dbReference type="Pfam" id="PF04545">
    <property type="entry name" value="Sigma70_r4"/>
    <property type="match status" value="1"/>
</dbReference>
<comment type="caution">
    <text evidence="10">The sequence shown here is derived from an EMBL/GenBank/DDBJ whole genome shotgun (WGS) entry which is preliminary data.</text>
</comment>
<dbReference type="NCBIfam" id="TIGR02937">
    <property type="entry name" value="sigma70-ECF"/>
    <property type="match status" value="1"/>
</dbReference>
<comment type="function">
    <text evidence="6">Sigma factors are initiation factors that promote the attachment of RNA polymerase to specific initiation sites and are then released. This sigma factor is the master transcriptional regulator of the stationary phase and the general stress response.</text>
</comment>
<keyword evidence="2 6" id="KW-0805">Transcription regulation</keyword>
<dbReference type="PROSITE" id="PS00715">
    <property type="entry name" value="SIGMA70_1"/>
    <property type="match status" value="1"/>
</dbReference>
<evidence type="ECO:0000313" key="10">
    <source>
        <dbReference type="EMBL" id="MFD1218212.1"/>
    </source>
</evidence>
<gene>
    <name evidence="6 10" type="primary">rpoS</name>
    <name evidence="10" type="ORF">ACFQ2X_16545</name>
</gene>
<dbReference type="Pfam" id="PF04542">
    <property type="entry name" value="Sigma70_r2"/>
    <property type="match status" value="1"/>
</dbReference>